<sequence>MLDEMAIKQHIDWDGYKYHGYVDIGVGSKMNTTPAARDALVFMVVALDSNWKLPIAYFLIDGMSGKERANLVQQCLENEPKWRDFLQQAYTYLSQLTHNNGEPMHCSRKKTPFIGIMAGIRSMQGLFDSLVKSEAPKLKYLLTNKLSQNHLQLFFCAVRSANGSNNNPTARQFASIYKRPLVRHEIQGQTGNCTAQGKTPILFVSSAKPCIKAGNIDKELECRDVLLFRKYDLEERQPCKDEHDYCDAPNISKLSSVKHAAIGYIAGYVVRMAKRRTPCPECQAALTSDKVNAGGCPGNCCSA</sequence>
<protein>
    <submittedName>
        <fullName evidence="3">THAP domain-containing protein</fullName>
    </submittedName>
</protein>
<gene>
    <name evidence="3" type="ORF">BSL78_12404</name>
</gene>
<accession>A0A2G8KRV5</accession>
<evidence type="ECO:0000313" key="4">
    <source>
        <dbReference type="Proteomes" id="UP000230750"/>
    </source>
</evidence>
<dbReference type="InterPro" id="IPR048365">
    <property type="entry name" value="TNP-like_RNaseH_N"/>
</dbReference>
<proteinExistence type="predicted"/>
<dbReference type="EMBL" id="MRZV01000407">
    <property type="protein sequence ID" value="PIK50718.1"/>
    <property type="molecule type" value="Genomic_DNA"/>
</dbReference>
<keyword evidence="4" id="KW-1185">Reference proteome</keyword>
<dbReference type="Proteomes" id="UP000230750">
    <property type="component" value="Unassembled WGS sequence"/>
</dbReference>
<comment type="caution">
    <text evidence="3">The sequence shown here is derived from an EMBL/GenBank/DDBJ whole genome shotgun (WGS) entry which is preliminary data.</text>
</comment>
<dbReference type="PANTHER" id="PTHR47577">
    <property type="entry name" value="THAP DOMAIN-CONTAINING PROTEIN 6"/>
    <property type="match status" value="1"/>
</dbReference>
<evidence type="ECO:0000313" key="3">
    <source>
        <dbReference type="EMBL" id="PIK50718.1"/>
    </source>
</evidence>
<dbReference type="PANTHER" id="PTHR47577:SF2">
    <property type="entry name" value="THAP DOMAIN CONTAINING 9"/>
    <property type="match status" value="1"/>
</dbReference>
<dbReference type="Pfam" id="PF21789">
    <property type="entry name" value="TNP-like_RNaseH_C"/>
    <property type="match status" value="1"/>
</dbReference>
<dbReference type="STRING" id="307972.A0A2G8KRV5"/>
<organism evidence="3 4">
    <name type="scientific">Stichopus japonicus</name>
    <name type="common">Sea cucumber</name>
    <dbReference type="NCBI Taxonomy" id="307972"/>
    <lineage>
        <taxon>Eukaryota</taxon>
        <taxon>Metazoa</taxon>
        <taxon>Echinodermata</taxon>
        <taxon>Eleutherozoa</taxon>
        <taxon>Echinozoa</taxon>
        <taxon>Holothuroidea</taxon>
        <taxon>Aspidochirotacea</taxon>
        <taxon>Aspidochirotida</taxon>
        <taxon>Stichopodidae</taxon>
        <taxon>Apostichopus</taxon>
    </lineage>
</organism>
<evidence type="ECO:0000259" key="2">
    <source>
        <dbReference type="Pfam" id="PF21789"/>
    </source>
</evidence>
<feature type="domain" description="Transposable element P transposase-like RNase H C-terminal" evidence="2">
    <location>
        <begin position="144"/>
        <end position="178"/>
    </location>
</feature>
<name>A0A2G8KRV5_STIJA</name>
<evidence type="ECO:0000259" key="1">
    <source>
        <dbReference type="Pfam" id="PF21787"/>
    </source>
</evidence>
<dbReference type="OrthoDB" id="6756829at2759"/>
<dbReference type="InterPro" id="IPR048367">
    <property type="entry name" value="TNP-like_RNaseH_C"/>
</dbReference>
<dbReference type="AlphaFoldDB" id="A0A2G8KRV5"/>
<reference evidence="3 4" key="1">
    <citation type="journal article" date="2017" name="PLoS Biol.">
        <title>The sea cucumber genome provides insights into morphological evolution and visceral regeneration.</title>
        <authorList>
            <person name="Zhang X."/>
            <person name="Sun L."/>
            <person name="Yuan J."/>
            <person name="Sun Y."/>
            <person name="Gao Y."/>
            <person name="Zhang L."/>
            <person name="Li S."/>
            <person name="Dai H."/>
            <person name="Hamel J.F."/>
            <person name="Liu C."/>
            <person name="Yu Y."/>
            <person name="Liu S."/>
            <person name="Lin W."/>
            <person name="Guo K."/>
            <person name="Jin S."/>
            <person name="Xu P."/>
            <person name="Storey K.B."/>
            <person name="Huan P."/>
            <person name="Zhang T."/>
            <person name="Zhou Y."/>
            <person name="Zhang J."/>
            <person name="Lin C."/>
            <person name="Li X."/>
            <person name="Xing L."/>
            <person name="Huo D."/>
            <person name="Sun M."/>
            <person name="Wang L."/>
            <person name="Mercier A."/>
            <person name="Li F."/>
            <person name="Yang H."/>
            <person name="Xiang J."/>
        </authorList>
    </citation>
    <scope>NUCLEOTIDE SEQUENCE [LARGE SCALE GENOMIC DNA]</scope>
    <source>
        <strain evidence="3">Shaxun</strain>
        <tissue evidence="3">Muscle</tissue>
    </source>
</reference>
<feature type="domain" description="Transposable element P transposase-like RNase H" evidence="1">
    <location>
        <begin position="1"/>
        <end position="77"/>
    </location>
</feature>
<dbReference type="Pfam" id="PF21787">
    <property type="entry name" value="TNP-like_RNaseH_N"/>
    <property type="match status" value="1"/>
</dbReference>